<dbReference type="Pfam" id="PF17109">
    <property type="entry name" value="Goodbye"/>
    <property type="match status" value="1"/>
</dbReference>
<evidence type="ECO:0000313" key="2">
    <source>
        <dbReference type="EMBL" id="KAK7027772.1"/>
    </source>
</evidence>
<dbReference type="EMBL" id="JAWWNJ010000029">
    <property type="protein sequence ID" value="KAK7027772.1"/>
    <property type="molecule type" value="Genomic_DNA"/>
</dbReference>
<name>A0AAW0BNX4_9AGAR</name>
<evidence type="ECO:0000313" key="3">
    <source>
        <dbReference type="Proteomes" id="UP001362999"/>
    </source>
</evidence>
<accession>A0AAW0BNX4</accession>
<organism evidence="2 3">
    <name type="scientific">Favolaschia claudopus</name>
    <dbReference type="NCBI Taxonomy" id="2862362"/>
    <lineage>
        <taxon>Eukaryota</taxon>
        <taxon>Fungi</taxon>
        <taxon>Dikarya</taxon>
        <taxon>Basidiomycota</taxon>
        <taxon>Agaricomycotina</taxon>
        <taxon>Agaricomycetes</taxon>
        <taxon>Agaricomycetidae</taxon>
        <taxon>Agaricales</taxon>
        <taxon>Marasmiineae</taxon>
        <taxon>Mycenaceae</taxon>
        <taxon>Favolaschia</taxon>
    </lineage>
</organism>
<feature type="domain" description="Fungal STAND N-terminal Goodbye" evidence="1">
    <location>
        <begin position="207"/>
        <end position="328"/>
    </location>
</feature>
<dbReference type="InterPro" id="IPR031350">
    <property type="entry name" value="Goodbye_dom"/>
</dbReference>
<protein>
    <recommendedName>
        <fullName evidence="1">Fungal STAND N-terminal Goodbye domain-containing protein</fullName>
    </recommendedName>
</protein>
<proteinExistence type="predicted"/>
<sequence>MTKATLRASDSEKIGRAGWYSIGDSRGLEGLVLEGLTDTLASGGRWEGERKGEKMRGRSKSADTLKINLTGRTRRWAKRPYILPKGVRAGEAGTPGREDSPSLRLNVTINDLVGSVLYILKGLAIVRQHFVSALRRHDFLVIGLVLAELIRKGLETVPIPSALVAIFTHHPNCAVPLVDMDRFSRHAEPSHHDLSGVSKFLATQSQSSYQQETGIDLMQEATGQYRHLLHCECVDDILDLIDGLASKHSRENSSYPRARSMLRTTSELVLVLNDAMGEVAGALGIPGGKTLFVALGILLKTAHGGQDRFTALVNLLSEFEQFFRRLNIQRNMEYSHHSKLLLSEICAQFLHVLALANKVFSLENSDSGGVKRLWHKTRTKMLNAREALLQNRDIKLATERLDTLTRQELQMTMAEVFSVVTESRMTLRTLQKTTTETLTALHLYSQAVQTALAEALSTRLQDTSRTLAPREYDAEHAPWLRGSLSQLEPLKMALQGAAYPHNPLDRVRCGLLFALPFLALPRAIAQYDIINLYDVLGNRRRMPTNMWMDPSQFVRTLQGFFKDNPLILRLIESNGYCIQDSEASLLEPGSSVPPARHAKGDSLPPLRISTYLRLNSGRKLHSLSTMDLLARGLLRPYCLETWTCHSSEPDPSHMTGISLPLISVVESAQQRKKTTRMIPSDSFI</sequence>
<gene>
    <name evidence="2" type="ORF">R3P38DRAFT_2776838</name>
</gene>
<evidence type="ECO:0000259" key="1">
    <source>
        <dbReference type="Pfam" id="PF17109"/>
    </source>
</evidence>
<reference evidence="2 3" key="1">
    <citation type="journal article" date="2024" name="J Genomics">
        <title>Draft genome sequencing and assembly of Favolaschia claudopus CIRM-BRFM 2984 isolated from oak limbs.</title>
        <authorList>
            <person name="Navarro D."/>
            <person name="Drula E."/>
            <person name="Chaduli D."/>
            <person name="Cazenave R."/>
            <person name="Ahrendt S."/>
            <person name="Wang J."/>
            <person name="Lipzen A."/>
            <person name="Daum C."/>
            <person name="Barry K."/>
            <person name="Grigoriev I.V."/>
            <person name="Favel A."/>
            <person name="Rosso M.N."/>
            <person name="Martin F."/>
        </authorList>
    </citation>
    <scope>NUCLEOTIDE SEQUENCE [LARGE SCALE GENOMIC DNA]</scope>
    <source>
        <strain evidence="2 3">CIRM-BRFM 2984</strain>
    </source>
</reference>
<keyword evidence="3" id="KW-1185">Reference proteome</keyword>
<dbReference type="Proteomes" id="UP001362999">
    <property type="component" value="Unassembled WGS sequence"/>
</dbReference>
<dbReference type="AlphaFoldDB" id="A0AAW0BNX4"/>
<comment type="caution">
    <text evidence="2">The sequence shown here is derived from an EMBL/GenBank/DDBJ whole genome shotgun (WGS) entry which is preliminary data.</text>
</comment>